<evidence type="ECO:0000259" key="8">
    <source>
        <dbReference type="Pfam" id="PF12430"/>
    </source>
</evidence>
<feature type="transmembrane region" description="Helical" evidence="7">
    <location>
        <begin position="185"/>
        <end position="213"/>
    </location>
</feature>
<feature type="transmembrane region" description="Helical" evidence="7">
    <location>
        <begin position="274"/>
        <end position="295"/>
    </location>
</feature>
<feature type="domain" description="Abscisic acid G-protein coupled receptor-like" evidence="8">
    <location>
        <begin position="398"/>
        <end position="572"/>
    </location>
</feature>
<feature type="transmembrane region" description="Helical" evidence="7">
    <location>
        <begin position="12"/>
        <end position="29"/>
    </location>
</feature>
<keyword evidence="4 7" id="KW-0472">Membrane</keyword>
<dbReference type="eggNOG" id="KOG2417">
    <property type="taxonomic scope" value="Eukaryota"/>
</dbReference>
<keyword evidence="3 7" id="KW-1133">Transmembrane helix</keyword>
<evidence type="ECO:0000256" key="1">
    <source>
        <dbReference type="ARBA" id="ARBA00004141"/>
    </source>
</evidence>
<feature type="transmembrane region" description="Helical" evidence="7">
    <location>
        <begin position="497"/>
        <end position="517"/>
    </location>
</feature>
<dbReference type="InterPro" id="IPR015672">
    <property type="entry name" value="GPHR/GTG"/>
</dbReference>
<feature type="region of interest" description="Disordered" evidence="6">
    <location>
        <begin position="45"/>
        <end position="102"/>
    </location>
</feature>
<dbReference type="Pfam" id="PF12537">
    <property type="entry name" value="GPHR_N"/>
    <property type="match status" value="1"/>
</dbReference>
<dbReference type="InterPro" id="IPR025969">
    <property type="entry name" value="ABA_GPCR_dom"/>
</dbReference>
<feature type="transmembrane region" description="Helical" evidence="7">
    <location>
        <begin position="225"/>
        <end position="245"/>
    </location>
</feature>
<dbReference type="Pfam" id="PF12430">
    <property type="entry name" value="ABA_GPCR"/>
    <property type="match status" value="1"/>
</dbReference>
<organism evidence="10 11">
    <name type="scientific">Mixia osmundae (strain CBS 9802 / IAM 14324 / JCM 22182 / KY 12970)</name>
    <dbReference type="NCBI Taxonomy" id="764103"/>
    <lineage>
        <taxon>Eukaryota</taxon>
        <taxon>Fungi</taxon>
        <taxon>Dikarya</taxon>
        <taxon>Basidiomycota</taxon>
        <taxon>Pucciniomycotina</taxon>
        <taxon>Mixiomycetes</taxon>
        <taxon>Mixiales</taxon>
        <taxon>Mixiaceae</taxon>
        <taxon>Mixia</taxon>
    </lineage>
</organism>
<keyword evidence="11" id="KW-1185">Reference proteome</keyword>
<dbReference type="InterPro" id="IPR022535">
    <property type="entry name" value="Golgi_pH-regulator_cons_dom"/>
</dbReference>
<feature type="coiled-coil region" evidence="5">
    <location>
        <begin position="314"/>
        <end position="345"/>
    </location>
</feature>
<keyword evidence="2 7" id="KW-0812">Transmembrane</keyword>
<dbReference type="OMA" id="FSVYCVY"/>
<protein>
    <recommendedName>
        <fullName evidence="12">Abscisic acid G-protein coupled receptor-like domain-containing protein</fullName>
    </recommendedName>
</protein>
<reference evidence="10 11" key="1">
    <citation type="journal article" date="2011" name="J. Gen. Appl. Microbiol.">
        <title>Draft genome sequencing of the enigmatic basidiomycete Mixia osmundae.</title>
        <authorList>
            <person name="Nishida H."/>
            <person name="Nagatsuka Y."/>
            <person name="Sugiyama J."/>
        </authorList>
    </citation>
    <scope>NUCLEOTIDE SEQUENCE [LARGE SCALE GENOMIC DNA]</scope>
    <source>
        <strain evidence="11">CBS 9802 / IAM 14324 / JCM 22182 / KY 12970</strain>
    </source>
</reference>
<proteinExistence type="predicted"/>
<dbReference type="Proteomes" id="UP000009131">
    <property type="component" value="Unassembled WGS sequence"/>
</dbReference>
<gene>
    <name evidence="10" type="primary">Mo05822</name>
    <name evidence="10" type="ORF">E5Q_05822</name>
</gene>
<feature type="transmembrane region" description="Helical" evidence="7">
    <location>
        <begin position="551"/>
        <end position="570"/>
    </location>
</feature>
<evidence type="ECO:0000313" key="11">
    <source>
        <dbReference type="Proteomes" id="UP000009131"/>
    </source>
</evidence>
<evidence type="ECO:0008006" key="12">
    <source>
        <dbReference type="Google" id="ProtNLM"/>
    </source>
</evidence>
<sequence length="588" mass="64693">MAGRLGKTVEQIVLLLLRGAFFYVARLYLRRSLFRDLRQVIRDDQLSSQPRSRSANVHSNGSRSALQTPDLGRRKSGTHAVSPYSDDGSPSPSSPLNDRGLRSYPWMTPNMSSDRAASDSLLPISTSTSGSVTPIPGEGGRAKSTQSRTVMSQLSDGVFCLCFSESATLFALVLSGNLFDQQILYFNWTLSLGALLLLIVVLIPLALCILLTYRRTNIRTANARQLKVTATLTLVPFVLYLFAFFKLGEMLGDAFGVQPGQHTFGVFNSVLERICVPGVLLIASLSGAGCVQTAWDGYEWRARYRGMAISDQHIVDAERSLQHTRRDLAERRQELDEAEEAAEQSAPRSLLSKLWSSDPASSKCAALNAEVQGLSSMEYQMSQDVHSMYKRKEAQELQKTLKGKLWVATSWLFVVYCVWRVLVSIINLLTPSSNKSGGTTNDFLTLLLAKLASEVNVDLDVHAWSALIGLALIGGILVANMRYVLVAISRVFKRTSSGISTSFMTLFLSQLMAIYLITSMISLPSAQASDTDTATSQLLASLPESSTFRRMFDLVLLIAATLTFAVRFIGRKLTTDDEYMLEGLSSHV</sequence>
<feature type="compositionally biased region" description="Polar residues" evidence="6">
    <location>
        <begin position="46"/>
        <end position="67"/>
    </location>
</feature>
<feature type="transmembrane region" description="Helical" evidence="7">
    <location>
        <begin position="158"/>
        <end position="179"/>
    </location>
</feature>
<dbReference type="AlphaFoldDB" id="G7E8H2"/>
<feature type="transmembrane region" description="Helical" evidence="7">
    <location>
        <begin position="405"/>
        <end position="429"/>
    </location>
</feature>
<feature type="transmembrane region" description="Helical" evidence="7">
    <location>
        <begin position="463"/>
        <end position="485"/>
    </location>
</feature>
<dbReference type="PANTHER" id="PTHR15948:SF0">
    <property type="entry name" value="GOLGI PH REGULATOR A-RELATED"/>
    <property type="match status" value="1"/>
</dbReference>
<evidence type="ECO:0000256" key="3">
    <source>
        <dbReference type="ARBA" id="ARBA00022989"/>
    </source>
</evidence>
<evidence type="ECO:0000259" key="9">
    <source>
        <dbReference type="Pfam" id="PF12537"/>
    </source>
</evidence>
<dbReference type="RefSeq" id="XP_014567863.1">
    <property type="nucleotide sequence ID" value="XM_014712377.1"/>
</dbReference>
<dbReference type="EMBL" id="BABT02000179">
    <property type="protein sequence ID" value="GAA99132.1"/>
    <property type="molecule type" value="Genomic_DNA"/>
</dbReference>
<evidence type="ECO:0000256" key="7">
    <source>
        <dbReference type="SAM" id="Phobius"/>
    </source>
</evidence>
<comment type="caution">
    <text evidence="10">The sequence shown here is derived from an EMBL/GenBank/DDBJ whole genome shotgun (WGS) entry which is preliminary data.</text>
</comment>
<reference evidence="10 11" key="2">
    <citation type="journal article" date="2012" name="Open Biol.">
        <title>Characteristics of nucleosomes and linker DNA regions on the genome of the basidiomycete Mixia osmundae revealed by mono- and dinucleosome mapping.</title>
        <authorList>
            <person name="Nishida H."/>
            <person name="Kondo S."/>
            <person name="Matsumoto T."/>
            <person name="Suzuki Y."/>
            <person name="Yoshikawa H."/>
            <person name="Taylor T.D."/>
            <person name="Sugiyama J."/>
        </authorList>
    </citation>
    <scope>NUCLEOTIDE SEQUENCE [LARGE SCALE GENOMIC DNA]</scope>
    <source>
        <strain evidence="11">CBS 9802 / IAM 14324 / JCM 22182 / KY 12970</strain>
    </source>
</reference>
<evidence type="ECO:0000256" key="6">
    <source>
        <dbReference type="SAM" id="MobiDB-lite"/>
    </source>
</evidence>
<dbReference type="InParanoid" id="G7E8H2"/>
<accession>G7E8H2</accession>
<name>G7E8H2_MIXOS</name>
<evidence type="ECO:0000256" key="5">
    <source>
        <dbReference type="SAM" id="Coils"/>
    </source>
</evidence>
<evidence type="ECO:0000313" key="10">
    <source>
        <dbReference type="EMBL" id="GAA99132.1"/>
    </source>
</evidence>
<feature type="domain" description="Golgi pH regulator conserved" evidence="9">
    <location>
        <begin position="264"/>
        <end position="335"/>
    </location>
</feature>
<dbReference type="GO" id="GO:0016020">
    <property type="term" value="C:membrane"/>
    <property type="evidence" value="ECO:0007669"/>
    <property type="project" value="UniProtKB-SubCell"/>
</dbReference>
<comment type="subcellular location">
    <subcellularLocation>
        <location evidence="1">Membrane</location>
        <topology evidence="1">Multi-pass membrane protein</topology>
    </subcellularLocation>
</comment>
<keyword evidence="5" id="KW-0175">Coiled coil</keyword>
<dbReference type="HOGENOM" id="CLU_029388_0_0_1"/>
<feature type="compositionally biased region" description="Low complexity" evidence="6">
    <location>
        <begin position="82"/>
        <end position="95"/>
    </location>
</feature>
<evidence type="ECO:0000256" key="4">
    <source>
        <dbReference type="ARBA" id="ARBA00023136"/>
    </source>
</evidence>
<dbReference type="OrthoDB" id="264392at2759"/>
<dbReference type="PANTHER" id="PTHR15948">
    <property type="entry name" value="G-PROTEIN COUPLED RECEPTOR 89-RELATED"/>
    <property type="match status" value="1"/>
</dbReference>
<evidence type="ECO:0000256" key="2">
    <source>
        <dbReference type="ARBA" id="ARBA00022692"/>
    </source>
</evidence>